<feature type="domain" description="Teneurin-like YD-shell" evidence="4">
    <location>
        <begin position="701"/>
        <end position="1048"/>
    </location>
</feature>
<evidence type="ECO:0000259" key="3">
    <source>
        <dbReference type="Pfam" id="PF12256"/>
    </source>
</evidence>
<keyword evidence="1" id="KW-0677">Repeat</keyword>
<accession>A0A839ESX2</accession>
<dbReference type="EMBL" id="JACGXN010000021">
    <property type="protein sequence ID" value="MBA8882019.1"/>
    <property type="molecule type" value="Genomic_DNA"/>
</dbReference>
<sequence length="1275" mass="141111">MRSITLETGGVIGVDYTPSTRWPNGYMPQVMHAVSVISANDGRGTIASTNYLYSNGLYDPVARKFLGYRNMTVQKPFAAGAVTRPTIDTVYRQDVASYGLPESIQWVDWESGTGVVHKKVNETYVVNASTKPYTVQNTATDTALTEGGVTANLRIERFFDAYNNVGQLKDYGRTDAGGDELSTVQLFSPNTSAYIVSLPYAKSVRPGFDASAPFSTYEEYFYDGATDKTVAPVKGNLTLSKNYMSVTAPVKSADTAYTYDAYGNLIRKVAPMGQRTEWDYDDTYHIYPVAERAPKYFYMGLGGLNADTRFITKRSFDFVCGLPSATTDWNLVVLNTAYDPFCRIYDSIDTDGYYIKTRYENEGNPQAQAVVSYVPLPNNAGDHFTRTYYDGLGRPWRVQTPGDVAGSASRIVDTSYDGRGNPWQAAHPRFDNEAAQLTSNSYDWKDRIVGTTNPDATQRRFQYGLYLDQMTGGSRNIPLETMLTTDEEQRPLRTFTNTRGDTILIQKTLAGSPVNEFRSFDPLGRLVGVVDPGGAIWAYTYDMLGNRLTASDPDLGNWSYVYDQSSRMLLQTDARGIVATLGYDQMDRITVRMASTQPGQPASTLIAYNEYDQNETWMSRNIGKIRLTRNANSTILYSHDSSGLPWLEIYASKGAGGGNDNKSQSVRSTHDKSRQITWLRYDADLALNNLEAIATLGWEWNQPVGLWKYSANNALVSIPQYIEATVYEADGQTRQITYANGVTTTFSYSPARRWLTRIVTTNGATVLMDNQYTRDNLGRIKSITGLNPSENWTYIYDDLSRLKTSDNAGDNTLDETYEYSISGNLISRTRVAGTYVYPAGNAIRPHAATQIGAKSFAYDANGNMTGDETRTLTWNGVNQLQGVLNAGAQVNYDYFADGRRYTKTWSLGKVIYGRADMEVDYSNPSDRKYTRYPHPDIKITQDGGQLSAPISKYFLHRDHLSSVRFVTDINGNVVERTSYAAYGERTNTAMQTSKGYIGERYDPETGLMYLNARYYDPIFARFISPDDWDPTKEGVGTNRYAYAENDPINKSDPNGHSFGSDTDDPGGPVDGINGKEVTNEQEARRAERKTDLAVQRVDQRFTREITGPTVTSPISVDGYFSAAPAGALNSVIGFANMITSAGSSGLPTISPSTPSAALGQQFGASVLNDALVGSMKVAPEAKAVPTFPDKIFGTKAPFTATPGTRTLNGQYVNDLGRVEPWAAHYDEYGRLIGRTDYNAGNKAKGIPDTHYHTYEWGPGKTPYPSGNHIPGEYKP</sequence>
<organism evidence="5 6">
    <name type="scientific">Phyllobacterium myrsinacearum</name>
    <dbReference type="NCBI Taxonomy" id="28101"/>
    <lineage>
        <taxon>Bacteria</taxon>
        <taxon>Pseudomonadati</taxon>
        <taxon>Pseudomonadota</taxon>
        <taxon>Alphaproteobacteria</taxon>
        <taxon>Hyphomicrobiales</taxon>
        <taxon>Phyllobacteriaceae</taxon>
        <taxon>Phyllobacterium</taxon>
    </lineage>
</organism>
<dbReference type="Pfam" id="PF12256">
    <property type="entry name" value="TcdB_toxin_midN"/>
    <property type="match status" value="1"/>
</dbReference>
<dbReference type="InterPro" id="IPR031325">
    <property type="entry name" value="RHS_repeat"/>
</dbReference>
<dbReference type="InterPro" id="IPR050708">
    <property type="entry name" value="T6SS_VgrG/RHS"/>
</dbReference>
<feature type="region of interest" description="Disordered" evidence="2">
    <location>
        <begin position="1256"/>
        <end position="1275"/>
    </location>
</feature>
<gene>
    <name evidence="5" type="ORF">FHW16_005767</name>
</gene>
<feature type="compositionally biased region" description="Polar residues" evidence="2">
    <location>
        <begin position="1051"/>
        <end position="1060"/>
    </location>
</feature>
<dbReference type="InterPro" id="IPR022045">
    <property type="entry name" value="TcdB_toxin_mid/N"/>
</dbReference>
<dbReference type="Pfam" id="PF05593">
    <property type="entry name" value="RHS_repeat"/>
    <property type="match status" value="1"/>
</dbReference>
<comment type="caution">
    <text evidence="5">The sequence shown here is derived from an EMBL/GenBank/DDBJ whole genome shotgun (WGS) entry which is preliminary data.</text>
</comment>
<evidence type="ECO:0000313" key="6">
    <source>
        <dbReference type="Proteomes" id="UP000549052"/>
    </source>
</evidence>
<feature type="domain" description="Insecticide toxin TcdB middle/N-terminal" evidence="3">
    <location>
        <begin position="3"/>
        <end position="94"/>
    </location>
</feature>
<evidence type="ECO:0000256" key="2">
    <source>
        <dbReference type="SAM" id="MobiDB-lite"/>
    </source>
</evidence>
<dbReference type="PANTHER" id="PTHR32305:SF15">
    <property type="entry name" value="PROTEIN RHSA-RELATED"/>
    <property type="match status" value="1"/>
</dbReference>
<name>A0A839ESX2_9HYPH</name>
<feature type="compositionally biased region" description="Basic and acidic residues" evidence="2">
    <location>
        <begin position="1077"/>
        <end position="1090"/>
    </location>
</feature>
<dbReference type="NCBIfam" id="TIGR03696">
    <property type="entry name" value="Rhs_assc_core"/>
    <property type="match status" value="1"/>
</dbReference>
<dbReference type="AlphaFoldDB" id="A0A839ESX2"/>
<dbReference type="NCBIfam" id="TIGR01643">
    <property type="entry name" value="YD_repeat_2x"/>
    <property type="match status" value="3"/>
</dbReference>
<protein>
    <submittedName>
        <fullName evidence="5">RHS repeat-associated protein</fullName>
    </submittedName>
</protein>
<reference evidence="5 6" key="1">
    <citation type="submission" date="2020-07" db="EMBL/GenBank/DDBJ databases">
        <title>Genomic Encyclopedia of Type Strains, Phase IV (KMG-V): Genome sequencing to study the core and pangenomes of soil and plant-associated prokaryotes.</title>
        <authorList>
            <person name="Whitman W."/>
        </authorList>
    </citation>
    <scope>NUCLEOTIDE SEQUENCE [LARGE SCALE GENOMIC DNA]</scope>
    <source>
        <strain evidence="5 6">AN3</strain>
    </source>
</reference>
<evidence type="ECO:0000313" key="5">
    <source>
        <dbReference type="EMBL" id="MBA8882019.1"/>
    </source>
</evidence>
<dbReference type="PANTHER" id="PTHR32305">
    <property type="match status" value="1"/>
</dbReference>
<dbReference type="InterPro" id="IPR022385">
    <property type="entry name" value="Rhs_assc_core"/>
</dbReference>
<evidence type="ECO:0000259" key="4">
    <source>
        <dbReference type="Pfam" id="PF25023"/>
    </source>
</evidence>
<dbReference type="InterPro" id="IPR056823">
    <property type="entry name" value="TEN-like_YD-shell"/>
</dbReference>
<dbReference type="Pfam" id="PF25023">
    <property type="entry name" value="TEN_YD-shell"/>
    <property type="match status" value="1"/>
</dbReference>
<feature type="region of interest" description="Disordered" evidence="2">
    <location>
        <begin position="1043"/>
        <end position="1090"/>
    </location>
</feature>
<dbReference type="Gene3D" id="2.180.10.10">
    <property type="entry name" value="RHS repeat-associated core"/>
    <property type="match status" value="2"/>
</dbReference>
<proteinExistence type="predicted"/>
<evidence type="ECO:0000256" key="1">
    <source>
        <dbReference type="ARBA" id="ARBA00022737"/>
    </source>
</evidence>
<keyword evidence="6" id="KW-1185">Reference proteome</keyword>
<dbReference type="Proteomes" id="UP000549052">
    <property type="component" value="Unassembled WGS sequence"/>
</dbReference>
<dbReference type="InterPro" id="IPR006530">
    <property type="entry name" value="YD"/>
</dbReference>